<dbReference type="EMBL" id="JBHUFA010000015">
    <property type="protein sequence ID" value="MFD1697263.1"/>
    <property type="molecule type" value="Genomic_DNA"/>
</dbReference>
<comment type="caution">
    <text evidence="2">The sequence shown here is derived from an EMBL/GenBank/DDBJ whole genome shotgun (WGS) entry which is preliminary data.</text>
</comment>
<dbReference type="PROSITE" id="PS50801">
    <property type="entry name" value="STAS"/>
    <property type="match status" value="1"/>
</dbReference>
<gene>
    <name evidence="2" type="ORF">ACFSC7_17235</name>
</gene>
<protein>
    <submittedName>
        <fullName evidence="2">STAS domain-containing protein</fullName>
    </submittedName>
</protein>
<evidence type="ECO:0000313" key="3">
    <source>
        <dbReference type="Proteomes" id="UP001597327"/>
    </source>
</evidence>
<sequence length="98" mass="10419">MDTARNSNDASTYVLPGQCDLTAAARIHAALIEKMNEPVLLLDAGEVERCGTVVAQILVAASREVSAAGGHMQVRNMGPGFRKCFADLGLSQDVTSWE</sequence>
<dbReference type="InterPro" id="IPR058548">
    <property type="entry name" value="MlaB-like_STAS"/>
</dbReference>
<proteinExistence type="predicted"/>
<keyword evidence="3" id="KW-1185">Reference proteome</keyword>
<dbReference type="InterPro" id="IPR036513">
    <property type="entry name" value="STAS_dom_sf"/>
</dbReference>
<feature type="domain" description="STAS" evidence="1">
    <location>
        <begin position="1"/>
        <end position="98"/>
    </location>
</feature>
<dbReference type="RefSeq" id="WP_188318921.1">
    <property type="nucleotide sequence ID" value="NZ_JBHUFA010000015.1"/>
</dbReference>
<organism evidence="2 3">
    <name type="scientific">Roseibium aestuarii</name>
    <dbReference type="NCBI Taxonomy" id="2600299"/>
    <lineage>
        <taxon>Bacteria</taxon>
        <taxon>Pseudomonadati</taxon>
        <taxon>Pseudomonadota</taxon>
        <taxon>Alphaproteobacteria</taxon>
        <taxon>Hyphomicrobiales</taxon>
        <taxon>Stappiaceae</taxon>
        <taxon>Roseibium</taxon>
    </lineage>
</organism>
<dbReference type="Pfam" id="PF13466">
    <property type="entry name" value="STAS_2"/>
    <property type="match status" value="1"/>
</dbReference>
<evidence type="ECO:0000313" key="2">
    <source>
        <dbReference type="EMBL" id="MFD1697263.1"/>
    </source>
</evidence>
<accession>A0ABW4K1L3</accession>
<dbReference type="InterPro" id="IPR002645">
    <property type="entry name" value="STAS_dom"/>
</dbReference>
<name>A0ABW4K1L3_9HYPH</name>
<dbReference type="SUPFAM" id="SSF52091">
    <property type="entry name" value="SpoIIaa-like"/>
    <property type="match status" value="1"/>
</dbReference>
<reference evidence="3" key="1">
    <citation type="journal article" date="2019" name="Int. J. Syst. Evol. Microbiol.">
        <title>The Global Catalogue of Microorganisms (GCM) 10K type strain sequencing project: providing services to taxonomists for standard genome sequencing and annotation.</title>
        <authorList>
            <consortium name="The Broad Institute Genomics Platform"/>
            <consortium name="The Broad Institute Genome Sequencing Center for Infectious Disease"/>
            <person name="Wu L."/>
            <person name="Ma J."/>
        </authorList>
    </citation>
    <scope>NUCLEOTIDE SEQUENCE [LARGE SCALE GENOMIC DNA]</scope>
    <source>
        <strain evidence="3">JCM 3369</strain>
    </source>
</reference>
<dbReference type="Gene3D" id="3.30.750.24">
    <property type="entry name" value="STAS domain"/>
    <property type="match status" value="1"/>
</dbReference>
<evidence type="ECO:0000259" key="1">
    <source>
        <dbReference type="PROSITE" id="PS50801"/>
    </source>
</evidence>
<dbReference type="Proteomes" id="UP001597327">
    <property type="component" value="Unassembled WGS sequence"/>
</dbReference>